<dbReference type="AlphaFoldDB" id="A0A370PVC4"/>
<gene>
    <name evidence="1" type="ORF">M752DRAFT_273246</name>
</gene>
<dbReference type="EMBL" id="KZ851846">
    <property type="protein sequence ID" value="RDK46146.1"/>
    <property type="molecule type" value="Genomic_DNA"/>
</dbReference>
<name>A0A370PVC4_ASPPH</name>
<evidence type="ECO:0000313" key="1">
    <source>
        <dbReference type="EMBL" id="RDK46146.1"/>
    </source>
</evidence>
<proteinExistence type="predicted"/>
<evidence type="ECO:0000313" key="2">
    <source>
        <dbReference type="Proteomes" id="UP000254937"/>
    </source>
</evidence>
<accession>A0A370PVC4</accession>
<reference evidence="1 2" key="1">
    <citation type="submission" date="2018-07" db="EMBL/GenBank/DDBJ databases">
        <title>Section-level genome sequencing of Aspergillus section Nigri to investigate inter- and intra-species variation.</title>
        <authorList>
            <consortium name="DOE Joint Genome Institute"/>
            <person name="Vesth T.C."/>
            <person name="Nybo J.L."/>
            <person name="Theobald S."/>
            <person name="Frisvad J.C."/>
            <person name="Larsen T.O."/>
            <person name="Nielsen K.F."/>
            <person name="Hoof J.B."/>
            <person name="Brandl J."/>
            <person name="Salamov A."/>
            <person name="Riley R."/>
            <person name="Gladden J.M."/>
            <person name="Phatale P."/>
            <person name="Nielsen M.T."/>
            <person name="Lyhne E.K."/>
            <person name="Kogle M.E."/>
            <person name="Strasser K."/>
            <person name="McDonnell E."/>
            <person name="Barry K."/>
            <person name="Clum A."/>
            <person name="Chen C."/>
            <person name="Nolan M."/>
            <person name="Sandor L."/>
            <person name="Kuo A."/>
            <person name="Lipzen A."/>
            <person name="Hainaut M."/>
            <person name="Drula E."/>
            <person name="Tsang A."/>
            <person name="Magnuson J.K."/>
            <person name="Henrissat B."/>
            <person name="Wiebenga A."/>
            <person name="Simmons B.A."/>
            <person name="Makela M.R."/>
            <person name="De vries R.P."/>
            <person name="Grigoriev I.V."/>
            <person name="Mortensen U.H."/>
            <person name="Baker S.E."/>
            <person name="Andersen M.R."/>
        </authorList>
    </citation>
    <scope>NUCLEOTIDE SEQUENCE [LARGE SCALE GENOMIC DNA]</scope>
    <source>
        <strain evidence="1 2">ATCC 13157</strain>
    </source>
</reference>
<keyword evidence="2" id="KW-1185">Reference proteome</keyword>
<sequence length="121" mass="13609">MIPWIWSRYNIFWAQETWCGVSGPSAPFDVWMFGSIVDGVRAVLRYGEGKYSLAPERDASAALPVRKACIGSIAQVRCQITHLLVWCAVDQRSKNPRTLAKKSKGRRKFRGLVCKPIGIVK</sequence>
<dbReference type="Proteomes" id="UP000254937">
    <property type="component" value="Unassembled WGS sequence"/>
</dbReference>
<protein>
    <submittedName>
        <fullName evidence="1">Uncharacterized protein</fullName>
    </submittedName>
</protein>
<organism evidence="1 2">
    <name type="scientific">Aspergillus phoenicis ATCC 13157</name>
    <dbReference type="NCBI Taxonomy" id="1353007"/>
    <lineage>
        <taxon>Eukaryota</taxon>
        <taxon>Fungi</taxon>
        <taxon>Dikarya</taxon>
        <taxon>Ascomycota</taxon>
        <taxon>Pezizomycotina</taxon>
        <taxon>Eurotiomycetes</taxon>
        <taxon>Eurotiomycetidae</taxon>
        <taxon>Eurotiales</taxon>
        <taxon>Aspergillaceae</taxon>
        <taxon>Aspergillus</taxon>
    </lineage>
</organism>